<sequence>MKKIIFAFCMGLALMTANGQQKQGKVLYERTTQMQMHIKGMGMAENEEQLLPRSHKDKLEILFSNNQSLRRAVTDETPEDFMPDEGGMRIRTGIADANDVTYINFATGQVIVQREFAAKNYIIADSIHKLSWKLTGETSTILGYPCQLAVAQSIGKRYIPIMENGHMKRQEVADTSNIMVWFTLSIPVPAGPEYEGQLPGLILSIDINAGHIVYKAVEVSPQADVAAIKQPSKGKKVTMEEFNKERDKTMAEMQRNNTGRGRMIQIN</sequence>
<accession>A0A6N8J740</accession>
<organism evidence="1 2">
    <name type="scientific">Chitinophaga oryziterrae</name>
    <dbReference type="NCBI Taxonomy" id="1031224"/>
    <lineage>
        <taxon>Bacteria</taxon>
        <taxon>Pseudomonadati</taxon>
        <taxon>Bacteroidota</taxon>
        <taxon>Chitinophagia</taxon>
        <taxon>Chitinophagales</taxon>
        <taxon>Chitinophagaceae</taxon>
        <taxon>Chitinophaga</taxon>
    </lineage>
</organism>
<name>A0A6N8J740_9BACT</name>
<dbReference type="NCBIfam" id="TIGR01200">
    <property type="entry name" value="GLPGLI"/>
    <property type="match status" value="1"/>
</dbReference>
<dbReference type="RefSeq" id="WP_157298692.1">
    <property type="nucleotide sequence ID" value="NZ_BAAAZB010000005.1"/>
</dbReference>
<dbReference type="Proteomes" id="UP000468388">
    <property type="component" value="Unassembled WGS sequence"/>
</dbReference>
<keyword evidence="2" id="KW-1185">Reference proteome</keyword>
<proteinExistence type="predicted"/>
<gene>
    <name evidence="1" type="ORF">GO495_05655</name>
</gene>
<evidence type="ECO:0000313" key="2">
    <source>
        <dbReference type="Proteomes" id="UP000468388"/>
    </source>
</evidence>
<comment type="caution">
    <text evidence="1">The sequence shown here is derived from an EMBL/GenBank/DDBJ whole genome shotgun (WGS) entry which is preliminary data.</text>
</comment>
<dbReference type="OrthoDB" id="1440774at2"/>
<dbReference type="Pfam" id="PF09697">
    <property type="entry name" value="Porph_ging"/>
    <property type="match status" value="1"/>
</dbReference>
<reference evidence="1 2" key="1">
    <citation type="submission" date="2019-12" db="EMBL/GenBank/DDBJ databases">
        <title>The draft genomic sequence of strain Chitinophaga oryziterrae JCM 16595.</title>
        <authorList>
            <person name="Zhang X."/>
        </authorList>
    </citation>
    <scope>NUCLEOTIDE SEQUENCE [LARGE SCALE GENOMIC DNA]</scope>
    <source>
        <strain evidence="1 2">JCM 16595</strain>
    </source>
</reference>
<dbReference type="InterPro" id="IPR005901">
    <property type="entry name" value="GLPGLI"/>
</dbReference>
<protein>
    <submittedName>
        <fullName evidence="1">GLPGLI family protein</fullName>
    </submittedName>
</protein>
<dbReference type="AlphaFoldDB" id="A0A6N8J740"/>
<dbReference type="EMBL" id="WRXO01000001">
    <property type="protein sequence ID" value="MVT40059.1"/>
    <property type="molecule type" value="Genomic_DNA"/>
</dbReference>
<evidence type="ECO:0000313" key="1">
    <source>
        <dbReference type="EMBL" id="MVT40059.1"/>
    </source>
</evidence>